<accession>A0A3B1CVT0</accession>
<dbReference type="Gene3D" id="2.40.240.50">
    <property type="entry name" value="Barwin-like endoglucanases"/>
    <property type="match status" value="1"/>
</dbReference>
<proteinExistence type="predicted"/>
<dbReference type="GO" id="GO:0008933">
    <property type="term" value="F:peptidoglycan lytic transglycosylase activity"/>
    <property type="evidence" value="ECO:0007669"/>
    <property type="project" value="TreeGrafter"/>
</dbReference>
<organism evidence="2">
    <name type="scientific">hydrothermal vent metagenome</name>
    <dbReference type="NCBI Taxonomy" id="652676"/>
    <lineage>
        <taxon>unclassified sequences</taxon>
        <taxon>metagenomes</taxon>
        <taxon>ecological metagenomes</taxon>
    </lineage>
</organism>
<dbReference type="InterPro" id="IPR005300">
    <property type="entry name" value="MltA_B"/>
</dbReference>
<feature type="domain" description="Lytic transglycosylase MltA" evidence="1">
    <location>
        <begin position="167"/>
        <end position="202"/>
    </location>
</feature>
<dbReference type="GO" id="GO:0009253">
    <property type="term" value="P:peptidoglycan catabolic process"/>
    <property type="evidence" value="ECO:0007669"/>
    <property type="project" value="TreeGrafter"/>
</dbReference>
<dbReference type="Pfam" id="PF03562">
    <property type="entry name" value="MltA"/>
    <property type="match status" value="1"/>
</dbReference>
<feature type="non-terminal residue" evidence="2">
    <location>
        <position position="221"/>
    </location>
</feature>
<dbReference type="GO" id="GO:0004553">
    <property type="term" value="F:hydrolase activity, hydrolyzing O-glycosyl compounds"/>
    <property type="evidence" value="ECO:0007669"/>
    <property type="project" value="InterPro"/>
</dbReference>
<gene>
    <name evidence="2" type="ORF">MNBD_NITROSPINAE05-997</name>
</gene>
<sequence length="221" mass="25016">MPSSLFKSHGSNNRPLLKRIGLAMGFFSVAVFLLLLNSCSGFSPLSAKSRYDPAQNYHSESGQHSGQQASSANKMASLDLPIVVEDDMDRKSLEQVIENQLAVLETQNESEKVVLEGLSLRKRDLKNSLNAFLVLLKQKLKPDEFNRRLREQFKLYKAGQGRDKKFLFTGYYTPIIPASPVQTEEYIYPLYRLPDEPAELKFINLRPSGNAKKPAPSHWKN</sequence>
<dbReference type="InterPro" id="IPR026044">
    <property type="entry name" value="MltA"/>
</dbReference>
<protein>
    <recommendedName>
        <fullName evidence="1">Lytic transglycosylase MltA domain-containing protein</fullName>
    </recommendedName>
</protein>
<evidence type="ECO:0000313" key="2">
    <source>
        <dbReference type="EMBL" id="VAX26760.1"/>
    </source>
</evidence>
<name>A0A3B1CVT0_9ZZZZ</name>
<dbReference type="EMBL" id="UOGG01000011">
    <property type="protein sequence ID" value="VAX26760.1"/>
    <property type="molecule type" value="Genomic_DNA"/>
</dbReference>
<evidence type="ECO:0000259" key="1">
    <source>
        <dbReference type="Pfam" id="PF03562"/>
    </source>
</evidence>
<dbReference type="SUPFAM" id="SSF50685">
    <property type="entry name" value="Barwin-like endoglucanases"/>
    <property type="match status" value="1"/>
</dbReference>
<dbReference type="PANTHER" id="PTHR30124">
    <property type="entry name" value="MEMBRANE-BOUND LYTIC MUREIN TRANSGLYCOSYLASE A"/>
    <property type="match status" value="1"/>
</dbReference>
<reference evidence="2" key="1">
    <citation type="submission" date="2018-06" db="EMBL/GenBank/DDBJ databases">
        <authorList>
            <person name="Zhirakovskaya E."/>
        </authorList>
    </citation>
    <scope>NUCLEOTIDE SEQUENCE</scope>
</reference>
<dbReference type="AlphaFoldDB" id="A0A3B1CVT0"/>
<dbReference type="InterPro" id="IPR036908">
    <property type="entry name" value="RlpA-like_sf"/>
</dbReference>
<dbReference type="Gene3D" id="2.40.40.10">
    <property type="entry name" value="RlpA-like domain"/>
    <property type="match status" value="1"/>
</dbReference>
<dbReference type="PANTHER" id="PTHR30124:SF0">
    <property type="entry name" value="MEMBRANE-BOUND LYTIC MUREIN TRANSGLYCOSYLASE A"/>
    <property type="match status" value="1"/>
</dbReference>